<organism evidence="1 2">
    <name type="scientific">Gracilibacillus kekensis</name>
    <dbReference type="NCBI Taxonomy" id="1027249"/>
    <lineage>
        <taxon>Bacteria</taxon>
        <taxon>Bacillati</taxon>
        <taxon>Bacillota</taxon>
        <taxon>Bacilli</taxon>
        <taxon>Bacillales</taxon>
        <taxon>Bacillaceae</taxon>
        <taxon>Gracilibacillus</taxon>
    </lineage>
</organism>
<dbReference type="RefSeq" id="WP_073199725.1">
    <property type="nucleotide sequence ID" value="NZ_FRCZ01000001.1"/>
</dbReference>
<evidence type="ECO:0000313" key="1">
    <source>
        <dbReference type="EMBL" id="SHM65347.1"/>
    </source>
</evidence>
<sequence>MSEFMTRTVVLYGTIKKDGLNEWLEFYRATKSMLTEFGLEANYLGVVGDSFTSGKVTKLKRTEKKLINSLKNNESLTSLSLYTLPSDFEIAAFDYQAYIGRKVEGNHGYIIATFLKDSIDSSHMENLVQELKKYIDFMSGEVFDMLNVESPQIYVSKVNDESSFKSLRIIKKL</sequence>
<protein>
    <submittedName>
        <fullName evidence="1">Uncharacterized protein</fullName>
    </submittedName>
</protein>
<dbReference type="AlphaFoldDB" id="A0A1M7KIW6"/>
<dbReference type="STRING" id="1027249.SAMN05216179_0733"/>
<keyword evidence="2" id="KW-1185">Reference proteome</keyword>
<dbReference type="Proteomes" id="UP000184184">
    <property type="component" value="Unassembled WGS sequence"/>
</dbReference>
<proteinExistence type="predicted"/>
<dbReference type="OrthoDB" id="2868084at2"/>
<gene>
    <name evidence="1" type="ORF">SAMN05216179_0733</name>
</gene>
<evidence type="ECO:0000313" key="2">
    <source>
        <dbReference type="Proteomes" id="UP000184184"/>
    </source>
</evidence>
<accession>A0A1M7KIW6</accession>
<dbReference type="EMBL" id="FRCZ01000001">
    <property type="protein sequence ID" value="SHM65347.1"/>
    <property type="molecule type" value="Genomic_DNA"/>
</dbReference>
<reference evidence="1 2" key="1">
    <citation type="submission" date="2016-11" db="EMBL/GenBank/DDBJ databases">
        <authorList>
            <person name="Jaros S."/>
            <person name="Januszkiewicz K."/>
            <person name="Wedrychowicz H."/>
        </authorList>
    </citation>
    <scope>NUCLEOTIDE SEQUENCE [LARGE SCALE GENOMIC DNA]</scope>
    <source>
        <strain evidence="1 2">CGMCC 1.10681</strain>
    </source>
</reference>
<name>A0A1M7KIW6_9BACI</name>